<comment type="caution">
    <text evidence="1">The sequence shown here is derived from an EMBL/GenBank/DDBJ whole genome shotgun (WGS) entry which is preliminary data.</text>
</comment>
<name>A0ABN1MF25_9FLAO</name>
<evidence type="ECO:0000313" key="2">
    <source>
        <dbReference type="Proteomes" id="UP001500507"/>
    </source>
</evidence>
<sequence length="60" mass="7062">MNRGQGGFFHRIKFRAKVVFCALTSEGVLENYIFYTIKNPPFYTKMADDPKTRLLLLIYK</sequence>
<protein>
    <recommendedName>
        <fullName evidence="3">Ribosomal protein L33</fullName>
    </recommendedName>
</protein>
<evidence type="ECO:0000313" key="1">
    <source>
        <dbReference type="EMBL" id="GAA0871729.1"/>
    </source>
</evidence>
<reference evidence="1 2" key="1">
    <citation type="journal article" date="2019" name="Int. J. Syst. Evol. Microbiol.">
        <title>The Global Catalogue of Microorganisms (GCM) 10K type strain sequencing project: providing services to taxonomists for standard genome sequencing and annotation.</title>
        <authorList>
            <consortium name="The Broad Institute Genomics Platform"/>
            <consortium name="The Broad Institute Genome Sequencing Center for Infectious Disease"/>
            <person name="Wu L."/>
            <person name="Ma J."/>
        </authorList>
    </citation>
    <scope>NUCLEOTIDE SEQUENCE [LARGE SCALE GENOMIC DNA]</scope>
    <source>
        <strain evidence="1 2">JCM 16082</strain>
    </source>
</reference>
<dbReference type="Proteomes" id="UP001500507">
    <property type="component" value="Unassembled WGS sequence"/>
</dbReference>
<keyword evidence="2" id="KW-1185">Reference proteome</keyword>
<accession>A0ABN1MF25</accession>
<dbReference type="EMBL" id="BAAAFG010000005">
    <property type="protein sequence ID" value="GAA0871729.1"/>
    <property type="molecule type" value="Genomic_DNA"/>
</dbReference>
<proteinExistence type="predicted"/>
<organism evidence="1 2">
    <name type="scientific">Gangjinia marincola</name>
    <dbReference type="NCBI Taxonomy" id="578463"/>
    <lineage>
        <taxon>Bacteria</taxon>
        <taxon>Pseudomonadati</taxon>
        <taxon>Bacteroidota</taxon>
        <taxon>Flavobacteriia</taxon>
        <taxon>Flavobacteriales</taxon>
        <taxon>Flavobacteriaceae</taxon>
        <taxon>Gangjinia</taxon>
    </lineage>
</organism>
<evidence type="ECO:0008006" key="3">
    <source>
        <dbReference type="Google" id="ProtNLM"/>
    </source>
</evidence>
<gene>
    <name evidence="1" type="ORF">GCM10009117_08750</name>
</gene>